<evidence type="ECO:0000313" key="5">
    <source>
        <dbReference type="EMBL" id="CAL1146635.1"/>
    </source>
</evidence>
<feature type="coiled-coil region" evidence="1">
    <location>
        <begin position="278"/>
        <end position="312"/>
    </location>
</feature>
<feature type="non-terminal residue" evidence="4">
    <location>
        <position position="2373"/>
    </location>
</feature>
<feature type="compositionally biased region" description="Basic and acidic residues" evidence="2">
    <location>
        <begin position="46"/>
        <end position="56"/>
    </location>
</feature>
<feature type="compositionally biased region" description="Basic and acidic residues" evidence="2">
    <location>
        <begin position="578"/>
        <end position="609"/>
    </location>
</feature>
<dbReference type="PANTHER" id="PTHR11439:SF483">
    <property type="entry name" value="PEPTIDE SYNTHASE GLIP-LIKE, PUTATIVE (AFU_ORTHOLOGUE AFUA_3G12920)-RELATED"/>
    <property type="match status" value="1"/>
</dbReference>
<feature type="region of interest" description="Disordered" evidence="2">
    <location>
        <begin position="570"/>
        <end position="619"/>
    </location>
</feature>
<proteinExistence type="predicted"/>
<keyword evidence="1" id="KW-0175">Coiled coil</keyword>
<dbReference type="EMBL" id="CAMXCT020001810">
    <property type="protein sequence ID" value="CAL1146635.1"/>
    <property type="molecule type" value="Genomic_DNA"/>
</dbReference>
<dbReference type="InterPro" id="IPR001584">
    <property type="entry name" value="Integrase_cat-core"/>
</dbReference>
<protein>
    <recommendedName>
        <fullName evidence="3">Integrase catalytic domain-containing protein</fullName>
    </recommendedName>
</protein>
<name>A0A9P1G0B5_9DINO</name>
<feature type="region of interest" description="Disordered" evidence="2">
    <location>
        <begin position="2291"/>
        <end position="2357"/>
    </location>
</feature>
<organism evidence="4">
    <name type="scientific">Cladocopium goreaui</name>
    <dbReference type="NCBI Taxonomy" id="2562237"/>
    <lineage>
        <taxon>Eukaryota</taxon>
        <taxon>Sar</taxon>
        <taxon>Alveolata</taxon>
        <taxon>Dinophyceae</taxon>
        <taxon>Suessiales</taxon>
        <taxon>Symbiodiniaceae</taxon>
        <taxon>Cladocopium</taxon>
    </lineage>
</organism>
<dbReference type="InterPro" id="IPR036397">
    <property type="entry name" value="RNaseH_sf"/>
</dbReference>
<feature type="region of interest" description="Disordered" evidence="2">
    <location>
        <begin position="1418"/>
        <end position="1482"/>
    </location>
</feature>
<feature type="region of interest" description="Disordered" evidence="2">
    <location>
        <begin position="1370"/>
        <end position="1392"/>
    </location>
</feature>
<feature type="region of interest" description="Disordered" evidence="2">
    <location>
        <begin position="1030"/>
        <end position="1053"/>
    </location>
</feature>
<feature type="compositionally biased region" description="Basic and acidic residues" evidence="2">
    <location>
        <begin position="126"/>
        <end position="139"/>
    </location>
</feature>
<feature type="compositionally biased region" description="Pro residues" evidence="2">
    <location>
        <begin position="1446"/>
        <end position="1460"/>
    </location>
</feature>
<feature type="region of interest" description="Disordered" evidence="2">
    <location>
        <begin position="1184"/>
        <end position="1204"/>
    </location>
</feature>
<gene>
    <name evidence="4" type="ORF">C1SCF055_LOCUS20026</name>
</gene>
<dbReference type="EMBL" id="CAMXCT010001810">
    <property type="protein sequence ID" value="CAI3993260.1"/>
    <property type="molecule type" value="Genomic_DNA"/>
</dbReference>
<evidence type="ECO:0000313" key="4">
    <source>
        <dbReference type="EMBL" id="CAI3993260.1"/>
    </source>
</evidence>
<feature type="compositionally biased region" description="Acidic residues" evidence="2">
    <location>
        <begin position="158"/>
        <end position="170"/>
    </location>
</feature>
<feature type="compositionally biased region" description="Acidic residues" evidence="2">
    <location>
        <begin position="99"/>
        <end position="112"/>
    </location>
</feature>
<dbReference type="GO" id="GO:0015074">
    <property type="term" value="P:DNA integration"/>
    <property type="evidence" value="ECO:0007669"/>
    <property type="project" value="InterPro"/>
</dbReference>
<feature type="domain" description="Integrase catalytic" evidence="3">
    <location>
        <begin position="1084"/>
        <end position="1268"/>
    </location>
</feature>
<dbReference type="Gene3D" id="3.30.420.10">
    <property type="entry name" value="Ribonuclease H-like superfamily/Ribonuclease H"/>
    <property type="match status" value="1"/>
</dbReference>
<feature type="region of interest" description="Disordered" evidence="2">
    <location>
        <begin position="2220"/>
        <end position="2256"/>
    </location>
</feature>
<evidence type="ECO:0000256" key="1">
    <source>
        <dbReference type="SAM" id="Coils"/>
    </source>
</evidence>
<comment type="caution">
    <text evidence="4">The sequence shown here is derived from an EMBL/GenBank/DDBJ whole genome shotgun (WGS) entry which is preliminary data.</text>
</comment>
<dbReference type="GO" id="GO:0003676">
    <property type="term" value="F:nucleic acid binding"/>
    <property type="evidence" value="ECO:0007669"/>
    <property type="project" value="InterPro"/>
</dbReference>
<accession>A0A9P1G0B5</accession>
<evidence type="ECO:0000256" key="2">
    <source>
        <dbReference type="SAM" id="MobiDB-lite"/>
    </source>
</evidence>
<sequence>AEIDIANPSGKRQPGQIELQGEIADSLKTGIVVDIDPLQRPSAGSIEDKSAEDRRARSAPPPGQAALEANEEAEASLVPRKDRRRRDRAEAKAKSQEPIPEEELEEVLEEELPASSSVRVPTPPRVPDEHYISEARRILDQPQPEVPEEIAAAAADAPAEESGNETEVEWGDSLSSYSSYEVCEIPDLETARREAEAVAAQTKWLEQRRLQAPPLYAAGVAGSTARSSADSKGPAVEAELSKALDLSWTKGPKKNAMTDPQQVIGEMQLRMDALASQMQALNIAHQSQVQQNAQLQQEKQDLDQRLTGVMALLQQSLQQTANVGVAQGQVPPLQSAGTPAGSSKPVNHIDVLKSVKQPQSLKDRDQWERFSFQVETYLALLDENFPADLDNARKLTSFVDPVDMTDEAKSRGRQLFAMLNSWTQELAVASKIARGIRDQNGFEFWRLLWREMAPDNHSKSLIWRRSLLSPKFPAKEAEFSAALQEWEADLDKYEAEYGPSKAISDEDKRAVVLTEAPTALKQHLSMHIGTLSTYQSVREVVVSYLQAKQVWRPSAAYAGAAARTRDPDAMDISLVGDGKGKGKGKDGKGKDNKKGKGKEAKGKGKDSHNNKGGKGQQEKDRCAICWKTGHTIEKCWFNSKGQPKGKGKKGVAGITEDNASVISAGPSASQVGGQSVITLPSTTTSNKGKNVGMIGHRLLMVKATSSGQHRHVSQKAILAIPEGGEICTGNAILAKESLVSKLEAIFAYRDQPGWHDPDPNTKVFVVKGKNGATRKYATPGSQYPGYTFRSTWQWNEESNAWDCKEFRKKWKLLHEPHETFQGTRVWALQVFQRSDTARVAKVASRGTLLVDTGACSSVCRPEAFPSALLDPNAVEELYTVDDTPLKACGEVRPQLRLGDKLKEEAQVTFQVVEGVNENILSVNRALDIGASVHFESDNCYIQWADGRKATFARQGKQFLLPFEELEQPTTRYGKVAAIDEDAMAVEAYAMQEDEEAEAVQEYARREEEVRKAKELLEQDPGLLADLEEEAEAPPPVEPEGLSQPISPTEAQVESHRLTHLPFQPWCEECVSGKAKQDWHRRDQSSTREGTGLIQMDYFFLSPEKEEEVEDESRLVTILCLTDTVTGWPLALQLPNKSTEVAQSRYCLQNVDLYLKNLGYNKVILQHDGEPSIRALAESIQRHVGSSRASVRESPPKQHQSQGAVESMNGFVASQIRALWLDVRKRYPSLDVSSNLTPWLVRHAAWLIARFHVRGKDGLTPYRLTTGSDYSHPVAMLGEVVLGKVPTPRGKMQRRWIKGIWLGKLDRDDSNVLGTSSGAIAVRSVRRLPKESQISQELMNNMKGIPWQPRDGMRHKINRELSQPVALPAPAAAGPTALASEPPEEEHPTLAEDGQNVDQDGLVVQAAAQLEDLLGDQAEDFPAGIPADDDDALSCVPTTPARSEAADPPPAARPSGQPPPFRGGKRVRDDQAALAPGQAEAKQSRQAGILQHLTNHEIWSHIQEWANSEDKSNPMALQRIANVTDFVDQLLDPEEVTKARKVQLQKLWERGAFTPVHRQEIPKGSQIFSHKWVDKCSKGAYKSRFTCADVKARYTAAEEEGLDVFVPTPTPEAHNLLEVYALTKGYYAPSLDIVAAFLIGADRGASEGKHVYMRAPVEWYDIFLEWLETLSPELKDWYKESFKELFFRLDGNLCGRRTAGSVYRNELEEILCSKVDPQRYSFSRGEKDPCVFRCDKSGIILIHHIDDIRMAGPEEAVNHLVEVEMPKHCEVQAGELESEGTAVEYLGRTKVRTKDAIITIPDEKHIKAVIAAAGISARDRSEVPSKQLNLLETEPLGEADAKLYRSAVGSAIYLSLDRREIQYAVKEAARHMSQPRKCDMQAVKTLAAYLQSHPHVGRVTTCDPNCSSEWPCELYSDSDWAGCLETRRSTDCYIAVVCGAIVACGTQTQPGLPATSSPDAELRGVSRAAREAIFLKELITRDFGQQCGKPRLWTDSSSAMQASKRIGPGSKLRHLEVCEFYVQGALQSKQIALGKVKGTVNCANFLTKHPKSGTEVRQAMPGLGMYEARDGEDMLSSSKKISVKVSTVTKQHAWKTPTPACVGWIKDQDRAGRTATAYRQNGQLVGCIKALVVLSQIQAVAGQPTYCLSPYEWYALFFLAAIGTCVLIWKLAQQFIACCVDWLCPIEPVAQETGHEVQLHIQDQQITLRLRVTAIRNNQQLTLTNPAPAATPRSEPAANPRTPAVAPRSPEELTPRGIERWHEERWVQEAAEARMTIQELIEWRNQEESLLRGEHPDGMSDLQDSESSESEAAPASAGSTAEQRAAPPERADPPTREPESEADAASIEQSDPFAHMSPAELEQWRRAEDRFLGM</sequence>
<dbReference type="OrthoDB" id="446966at2759"/>
<reference evidence="4" key="1">
    <citation type="submission" date="2022-10" db="EMBL/GenBank/DDBJ databases">
        <authorList>
            <person name="Chen Y."/>
            <person name="Dougan E. K."/>
            <person name="Chan C."/>
            <person name="Rhodes N."/>
            <person name="Thang M."/>
        </authorList>
    </citation>
    <scope>NUCLEOTIDE SEQUENCE</scope>
</reference>
<feature type="compositionally biased region" description="Basic and acidic residues" evidence="2">
    <location>
        <begin position="2326"/>
        <end position="2338"/>
    </location>
</feature>
<evidence type="ECO:0000259" key="3">
    <source>
        <dbReference type="PROSITE" id="PS50994"/>
    </source>
</evidence>
<feature type="compositionally biased region" description="Low complexity" evidence="2">
    <location>
        <begin position="2309"/>
        <end position="2321"/>
    </location>
</feature>
<dbReference type="PROSITE" id="PS50994">
    <property type="entry name" value="INTEGRASE"/>
    <property type="match status" value="1"/>
</dbReference>
<feature type="region of interest" description="Disordered" evidence="2">
    <location>
        <begin position="35"/>
        <end position="173"/>
    </location>
</feature>
<reference evidence="5" key="2">
    <citation type="submission" date="2024-04" db="EMBL/GenBank/DDBJ databases">
        <authorList>
            <person name="Chen Y."/>
            <person name="Shah S."/>
            <person name="Dougan E. K."/>
            <person name="Thang M."/>
            <person name="Chan C."/>
        </authorList>
    </citation>
    <scope>NUCLEOTIDE SEQUENCE [LARGE SCALE GENOMIC DNA]</scope>
</reference>
<dbReference type="CDD" id="cd09272">
    <property type="entry name" value="RNase_HI_RT_Ty1"/>
    <property type="match status" value="1"/>
</dbReference>
<dbReference type="PANTHER" id="PTHR11439">
    <property type="entry name" value="GAG-POL-RELATED RETROTRANSPOSON"/>
    <property type="match status" value="1"/>
</dbReference>